<name>A0A6J5MC69_9CAUD</name>
<sequence length="222" mass="26154">MKNKKTTMKRVKKYSRKARIAAMMSRFTKEDLAFMDHVKSECKRVGIKCDLRPTRYVKISNIQCSGYFDAEGKALVCSMNRHDALSILAHEYAHLTQWEEGIDLWDKAGNSMEKIDQWLGGKRVHNMKRHLGVSRDLELDNERRTAKLIKKWKLSIDLKDYIKKANAYIHFYNWMFHTRKWSSPTNSPYTNADIQAVMSTRFDMNYEELTPRVYEAFAKAKI</sequence>
<evidence type="ECO:0000313" key="1">
    <source>
        <dbReference type="EMBL" id="CAB4143357.1"/>
    </source>
</evidence>
<proteinExistence type="predicted"/>
<reference evidence="1" key="1">
    <citation type="submission" date="2020-04" db="EMBL/GenBank/DDBJ databases">
        <authorList>
            <person name="Chiriac C."/>
            <person name="Salcher M."/>
            <person name="Ghai R."/>
            <person name="Kavagutti S V."/>
        </authorList>
    </citation>
    <scope>NUCLEOTIDE SEQUENCE</scope>
</reference>
<organism evidence="1">
    <name type="scientific">uncultured Caudovirales phage</name>
    <dbReference type="NCBI Taxonomy" id="2100421"/>
    <lineage>
        <taxon>Viruses</taxon>
        <taxon>Duplodnaviria</taxon>
        <taxon>Heunggongvirae</taxon>
        <taxon>Uroviricota</taxon>
        <taxon>Caudoviricetes</taxon>
        <taxon>Peduoviridae</taxon>
        <taxon>Maltschvirus</taxon>
        <taxon>Maltschvirus maltsch</taxon>
    </lineage>
</organism>
<accession>A0A6J5MC69</accession>
<gene>
    <name evidence="1" type="ORF">UFOVP450_119</name>
</gene>
<protein>
    <submittedName>
        <fullName evidence="1">Uncharacterized protein</fullName>
    </submittedName>
</protein>
<dbReference type="EMBL" id="LR796421">
    <property type="protein sequence ID" value="CAB4143357.1"/>
    <property type="molecule type" value="Genomic_DNA"/>
</dbReference>